<evidence type="ECO:0000313" key="1">
    <source>
        <dbReference type="EMBL" id="KAI0045687.1"/>
    </source>
</evidence>
<reference evidence="1" key="2">
    <citation type="journal article" date="2022" name="New Phytol.">
        <title>Evolutionary transition to the ectomycorrhizal habit in the genomes of a hyperdiverse lineage of mushroom-forming fungi.</title>
        <authorList>
            <person name="Looney B."/>
            <person name="Miyauchi S."/>
            <person name="Morin E."/>
            <person name="Drula E."/>
            <person name="Courty P.E."/>
            <person name="Kohler A."/>
            <person name="Kuo A."/>
            <person name="LaButti K."/>
            <person name="Pangilinan J."/>
            <person name="Lipzen A."/>
            <person name="Riley R."/>
            <person name="Andreopoulos W."/>
            <person name="He G."/>
            <person name="Johnson J."/>
            <person name="Nolan M."/>
            <person name="Tritt A."/>
            <person name="Barry K.W."/>
            <person name="Grigoriev I.V."/>
            <person name="Nagy L.G."/>
            <person name="Hibbett D."/>
            <person name="Henrissat B."/>
            <person name="Matheny P.B."/>
            <person name="Labbe J."/>
            <person name="Martin F.M."/>
        </authorList>
    </citation>
    <scope>NUCLEOTIDE SEQUENCE</scope>
    <source>
        <strain evidence="1">FP105234-sp</strain>
    </source>
</reference>
<sequence length="96" mass="10770">MAVLRLPCLSALPVDLADSSHFSVTIAFGVISLRRCHSRTRLRSMHGPSKLHILLCTTMTALCLPMRVLWPMRVRLPLLSYHTPSPCFSVFPCSCF</sequence>
<gene>
    <name evidence="1" type="ORF">FA95DRAFT_1560889</name>
</gene>
<accession>A0ACB8RP46</accession>
<proteinExistence type="predicted"/>
<organism evidence="1 2">
    <name type="scientific">Auriscalpium vulgare</name>
    <dbReference type="NCBI Taxonomy" id="40419"/>
    <lineage>
        <taxon>Eukaryota</taxon>
        <taxon>Fungi</taxon>
        <taxon>Dikarya</taxon>
        <taxon>Basidiomycota</taxon>
        <taxon>Agaricomycotina</taxon>
        <taxon>Agaricomycetes</taxon>
        <taxon>Russulales</taxon>
        <taxon>Auriscalpiaceae</taxon>
        <taxon>Auriscalpium</taxon>
    </lineage>
</organism>
<dbReference type="EMBL" id="MU275944">
    <property type="protein sequence ID" value="KAI0045687.1"/>
    <property type="molecule type" value="Genomic_DNA"/>
</dbReference>
<evidence type="ECO:0000313" key="2">
    <source>
        <dbReference type="Proteomes" id="UP000814033"/>
    </source>
</evidence>
<keyword evidence="2" id="KW-1185">Reference proteome</keyword>
<reference evidence="1" key="1">
    <citation type="submission" date="2021-02" db="EMBL/GenBank/DDBJ databases">
        <authorList>
            <consortium name="DOE Joint Genome Institute"/>
            <person name="Ahrendt S."/>
            <person name="Looney B.P."/>
            <person name="Miyauchi S."/>
            <person name="Morin E."/>
            <person name="Drula E."/>
            <person name="Courty P.E."/>
            <person name="Chicoki N."/>
            <person name="Fauchery L."/>
            <person name="Kohler A."/>
            <person name="Kuo A."/>
            <person name="Labutti K."/>
            <person name="Pangilinan J."/>
            <person name="Lipzen A."/>
            <person name="Riley R."/>
            <person name="Andreopoulos W."/>
            <person name="He G."/>
            <person name="Johnson J."/>
            <person name="Barry K.W."/>
            <person name="Grigoriev I.V."/>
            <person name="Nagy L."/>
            <person name="Hibbett D."/>
            <person name="Henrissat B."/>
            <person name="Matheny P.B."/>
            <person name="Labbe J."/>
            <person name="Martin F."/>
        </authorList>
    </citation>
    <scope>NUCLEOTIDE SEQUENCE</scope>
    <source>
        <strain evidence="1">FP105234-sp</strain>
    </source>
</reference>
<comment type="caution">
    <text evidence="1">The sequence shown here is derived from an EMBL/GenBank/DDBJ whole genome shotgun (WGS) entry which is preliminary data.</text>
</comment>
<protein>
    <submittedName>
        <fullName evidence="1">Uncharacterized protein</fullName>
    </submittedName>
</protein>
<name>A0ACB8RP46_9AGAM</name>
<dbReference type="Proteomes" id="UP000814033">
    <property type="component" value="Unassembled WGS sequence"/>
</dbReference>